<dbReference type="InterPro" id="IPR043504">
    <property type="entry name" value="Peptidase_S1_PA_chymotrypsin"/>
</dbReference>
<evidence type="ECO:0000256" key="16">
    <source>
        <dbReference type="SAM" id="SignalP"/>
    </source>
</evidence>
<dbReference type="OrthoDB" id="9406323at2759"/>
<keyword evidence="7 15" id="KW-0378">Hydrolase</keyword>
<evidence type="ECO:0000256" key="14">
    <source>
        <dbReference type="PROSITE-ProRule" id="PRU00121"/>
    </source>
</evidence>
<dbReference type="RefSeq" id="XP_029305572.1">
    <property type="nucleotide sequence ID" value="XM_029449712.1"/>
</dbReference>
<evidence type="ECO:0000256" key="15">
    <source>
        <dbReference type="RuleBase" id="RU363034"/>
    </source>
</evidence>
<evidence type="ECO:0000259" key="17">
    <source>
        <dbReference type="PROSITE" id="PS50070"/>
    </source>
</evidence>
<keyword evidence="6 16" id="KW-0732">Signal</keyword>
<keyword evidence="8 15" id="KW-0720">Serine protease</keyword>
<dbReference type="FunFam" id="2.40.20.10:FF:000001">
    <property type="entry name" value="Urokinase-type plasminogen activator"/>
    <property type="match status" value="1"/>
</dbReference>
<dbReference type="Gene3D" id="2.40.10.10">
    <property type="entry name" value="Trypsin-like serine proteases"/>
    <property type="match status" value="2"/>
</dbReference>
<comment type="subcellular location">
    <subcellularLocation>
        <location evidence="1">Secreted</location>
        <location evidence="1">Extracellular space</location>
    </subcellularLocation>
</comment>
<comment type="catalytic activity">
    <reaction evidence="12">
        <text>Preferential cleavage: Arg-|-Xaa, Lys-|-Xaa.</text>
        <dbReference type="EC" id="3.4.21.4"/>
    </reaction>
</comment>
<dbReference type="InterPro" id="IPR018056">
    <property type="entry name" value="Kringle_CS"/>
</dbReference>
<dbReference type="SMART" id="SM00130">
    <property type="entry name" value="KR"/>
    <property type="match status" value="1"/>
</dbReference>
<dbReference type="SUPFAM" id="SSF50494">
    <property type="entry name" value="Trypsin-like serine proteases"/>
    <property type="match status" value="1"/>
</dbReference>
<dbReference type="GO" id="GO:0005615">
    <property type="term" value="C:extracellular space"/>
    <property type="evidence" value="ECO:0007669"/>
    <property type="project" value="TreeGrafter"/>
</dbReference>
<keyword evidence="2" id="KW-0964">Secreted</keyword>
<dbReference type="Pfam" id="PF00051">
    <property type="entry name" value="Kringle"/>
    <property type="match status" value="1"/>
</dbReference>
<dbReference type="CDD" id="cd00190">
    <property type="entry name" value="Tryp_SPc"/>
    <property type="match status" value="1"/>
</dbReference>
<proteinExistence type="predicted"/>
<dbReference type="SUPFAM" id="SSF57440">
    <property type="entry name" value="Kringle-like"/>
    <property type="match status" value="1"/>
</dbReference>
<dbReference type="PROSITE" id="PS00021">
    <property type="entry name" value="KRINGLE_1"/>
    <property type="match status" value="1"/>
</dbReference>
<sequence length="391" mass="43540">MNLSVILAVLAAFSLDVAFSKRWSPRSQKDTKREMCLSGDGSSYRGFDSESAYGRRCLNWNRFRIPSGASKGLGDHNYCRNPDQSLMPWCRVRKGRRTVREFCNIPRCSKPTVTPPPAVDTDLTCGEKSKRRLHKIVGGSFTPIESQPWVAALFHQRHGFLCGGSLIAPCWVLTAAHCFADGDGTNIQRLSVYLGKNAINDTDAAREQKFTVEKLIIHQKYNESSFNNDIALLKIKSRNGGCAVRSASVRTVCLPPSRTQLPAGFECSIAGFGKETYASWHYSQHLKEAEVKLLSQTDCTRKLYYGDRITDNMFCAASPDWSTDACKGDSGGPMVCEVSGRMFLFGVVSWGEECASRNKPGVYTQVANYNNWIAVETRLPKYTKGSMYPIK</sequence>
<dbReference type="InterPro" id="IPR009003">
    <property type="entry name" value="Peptidase_S1_PA"/>
</dbReference>
<evidence type="ECO:0000256" key="1">
    <source>
        <dbReference type="ARBA" id="ARBA00004239"/>
    </source>
</evidence>
<evidence type="ECO:0000256" key="12">
    <source>
        <dbReference type="ARBA" id="ARBA00036320"/>
    </source>
</evidence>
<evidence type="ECO:0000256" key="3">
    <source>
        <dbReference type="ARBA" id="ARBA00022536"/>
    </source>
</evidence>
<dbReference type="AlphaFoldDB" id="A0A6J2R7T8"/>
<dbReference type="GO" id="GO:0004252">
    <property type="term" value="F:serine-type endopeptidase activity"/>
    <property type="evidence" value="ECO:0007669"/>
    <property type="project" value="UniProtKB-EC"/>
</dbReference>
<gene>
    <name evidence="20" type="primary">plaua</name>
</gene>
<dbReference type="InterPro" id="IPR038178">
    <property type="entry name" value="Kringle_sf"/>
</dbReference>
<keyword evidence="19" id="KW-1185">Reference proteome</keyword>
<dbReference type="Proteomes" id="UP000504630">
    <property type="component" value="Chromosome 15"/>
</dbReference>
<organism evidence="19 20">
    <name type="scientific">Cottoperca gobio</name>
    <name type="common">Frogmouth</name>
    <name type="synonym">Aphritis gobio</name>
    <dbReference type="NCBI Taxonomy" id="56716"/>
    <lineage>
        <taxon>Eukaryota</taxon>
        <taxon>Metazoa</taxon>
        <taxon>Chordata</taxon>
        <taxon>Craniata</taxon>
        <taxon>Vertebrata</taxon>
        <taxon>Euteleostomi</taxon>
        <taxon>Actinopterygii</taxon>
        <taxon>Neopterygii</taxon>
        <taxon>Teleostei</taxon>
        <taxon>Neoteleostei</taxon>
        <taxon>Acanthomorphata</taxon>
        <taxon>Eupercaria</taxon>
        <taxon>Perciformes</taxon>
        <taxon>Notothenioidei</taxon>
        <taxon>Bovichtidae</taxon>
        <taxon>Cottoperca</taxon>
    </lineage>
</organism>
<dbReference type="Pfam" id="PF00089">
    <property type="entry name" value="Trypsin"/>
    <property type="match status" value="1"/>
</dbReference>
<feature type="domain" description="Kringle" evidence="17">
    <location>
        <begin position="35"/>
        <end position="108"/>
    </location>
</feature>
<dbReference type="InterPro" id="IPR000001">
    <property type="entry name" value="Kringle"/>
</dbReference>
<evidence type="ECO:0000313" key="20">
    <source>
        <dbReference type="RefSeq" id="XP_029305572.1"/>
    </source>
</evidence>
<evidence type="ECO:0000256" key="2">
    <source>
        <dbReference type="ARBA" id="ARBA00022525"/>
    </source>
</evidence>
<dbReference type="PANTHER" id="PTHR24264">
    <property type="entry name" value="TRYPSIN-RELATED"/>
    <property type="match status" value="1"/>
</dbReference>
<dbReference type="GeneID" id="115019954"/>
<dbReference type="PRINTS" id="PR00722">
    <property type="entry name" value="CHYMOTRYPSIN"/>
</dbReference>
<evidence type="ECO:0000256" key="13">
    <source>
        <dbReference type="ARBA" id="ARBA00038868"/>
    </source>
</evidence>
<evidence type="ECO:0000256" key="6">
    <source>
        <dbReference type="ARBA" id="ARBA00022729"/>
    </source>
</evidence>
<evidence type="ECO:0000256" key="11">
    <source>
        <dbReference type="ARBA" id="ARBA00023202"/>
    </source>
</evidence>
<dbReference type="PANTHER" id="PTHR24264:SF38">
    <property type="entry name" value="UROKINASE-TYPE PLASMINOGEN ACTIVATOR"/>
    <property type="match status" value="1"/>
</dbReference>
<protein>
    <recommendedName>
        <fullName evidence="13">trypsin</fullName>
        <ecNumber evidence="13">3.4.21.4</ecNumber>
    </recommendedName>
</protein>
<dbReference type="InterPro" id="IPR013806">
    <property type="entry name" value="Kringle-like"/>
</dbReference>
<dbReference type="InParanoid" id="A0A6J2R7T8"/>
<evidence type="ECO:0000256" key="5">
    <source>
        <dbReference type="ARBA" id="ARBA00022670"/>
    </source>
</evidence>
<name>A0A6J2R7T8_COTGO</name>
<dbReference type="Gene3D" id="2.40.20.10">
    <property type="entry name" value="Plasminogen Kringle 4"/>
    <property type="match status" value="1"/>
</dbReference>
<dbReference type="InterPro" id="IPR033116">
    <property type="entry name" value="TRYPSIN_SER"/>
</dbReference>
<keyword evidence="11" id="KW-0617">Plasminogen activation</keyword>
<keyword evidence="4 14" id="KW-0420">Kringle</keyword>
<evidence type="ECO:0000259" key="18">
    <source>
        <dbReference type="PROSITE" id="PS50240"/>
    </source>
</evidence>
<dbReference type="EC" id="3.4.21.4" evidence="13"/>
<accession>A0A6J2R7T8</accession>
<dbReference type="InterPro" id="IPR018114">
    <property type="entry name" value="TRYPSIN_HIS"/>
</dbReference>
<keyword evidence="5 15" id="KW-0645">Protease</keyword>
<reference evidence="20" key="1">
    <citation type="submission" date="2025-08" db="UniProtKB">
        <authorList>
            <consortium name="RefSeq"/>
        </authorList>
    </citation>
    <scope>IDENTIFICATION</scope>
</reference>
<dbReference type="PROSITE" id="PS00134">
    <property type="entry name" value="TRYPSIN_HIS"/>
    <property type="match status" value="1"/>
</dbReference>
<keyword evidence="9" id="KW-0865">Zymogen</keyword>
<dbReference type="PROSITE" id="PS50070">
    <property type="entry name" value="KRINGLE_2"/>
    <property type="match status" value="1"/>
</dbReference>
<feature type="chain" id="PRO_5026907413" description="trypsin" evidence="16">
    <location>
        <begin position="21"/>
        <end position="391"/>
    </location>
</feature>
<dbReference type="InterPro" id="IPR001254">
    <property type="entry name" value="Trypsin_dom"/>
</dbReference>
<comment type="caution">
    <text evidence="14">Lacks conserved residue(s) required for the propagation of feature annotation.</text>
</comment>
<keyword evidence="10" id="KW-1015">Disulfide bond</keyword>
<evidence type="ECO:0000256" key="10">
    <source>
        <dbReference type="ARBA" id="ARBA00023157"/>
    </source>
</evidence>
<dbReference type="GO" id="GO:1901701">
    <property type="term" value="P:cellular response to oxygen-containing compound"/>
    <property type="evidence" value="ECO:0007669"/>
    <property type="project" value="UniProtKB-ARBA"/>
</dbReference>
<evidence type="ECO:0000313" key="19">
    <source>
        <dbReference type="Proteomes" id="UP000504630"/>
    </source>
</evidence>
<keyword evidence="3" id="KW-0245">EGF-like domain</keyword>
<dbReference type="SMART" id="SM00020">
    <property type="entry name" value="Tryp_SPc"/>
    <property type="match status" value="1"/>
</dbReference>
<dbReference type="KEGG" id="cgob:115019954"/>
<evidence type="ECO:0000256" key="7">
    <source>
        <dbReference type="ARBA" id="ARBA00022801"/>
    </source>
</evidence>
<dbReference type="InterPro" id="IPR001314">
    <property type="entry name" value="Peptidase_S1A"/>
</dbReference>
<dbReference type="GO" id="GO:0033628">
    <property type="term" value="P:regulation of cell adhesion mediated by integrin"/>
    <property type="evidence" value="ECO:0007669"/>
    <property type="project" value="TreeGrafter"/>
</dbReference>
<dbReference type="GO" id="GO:0031639">
    <property type="term" value="P:plasminogen activation"/>
    <property type="evidence" value="ECO:0007669"/>
    <property type="project" value="Ensembl"/>
</dbReference>
<evidence type="ECO:0000256" key="8">
    <source>
        <dbReference type="ARBA" id="ARBA00022825"/>
    </source>
</evidence>
<evidence type="ECO:0000256" key="4">
    <source>
        <dbReference type="ARBA" id="ARBA00022572"/>
    </source>
</evidence>
<dbReference type="GO" id="GO:0033993">
    <property type="term" value="P:response to lipid"/>
    <property type="evidence" value="ECO:0007669"/>
    <property type="project" value="UniProtKB-ARBA"/>
</dbReference>
<feature type="domain" description="Peptidase S1" evidence="18">
    <location>
        <begin position="136"/>
        <end position="378"/>
    </location>
</feature>
<dbReference type="CTD" id="100008445"/>
<feature type="signal peptide" evidence="16">
    <location>
        <begin position="1"/>
        <end position="20"/>
    </location>
</feature>
<dbReference type="FunFam" id="2.40.10.10:FF:000003">
    <property type="entry name" value="Transmembrane serine protease 3"/>
    <property type="match status" value="1"/>
</dbReference>
<dbReference type="InterPro" id="IPR050127">
    <property type="entry name" value="Serine_Proteases_S1"/>
</dbReference>
<evidence type="ECO:0000256" key="9">
    <source>
        <dbReference type="ARBA" id="ARBA00023145"/>
    </source>
</evidence>
<dbReference type="PROSITE" id="PS00135">
    <property type="entry name" value="TRYPSIN_SER"/>
    <property type="match status" value="1"/>
</dbReference>
<dbReference type="PRINTS" id="PR00018">
    <property type="entry name" value="KRINGLE"/>
</dbReference>
<dbReference type="PROSITE" id="PS50240">
    <property type="entry name" value="TRYPSIN_DOM"/>
    <property type="match status" value="1"/>
</dbReference>